<dbReference type="EMBL" id="AFGF01000162">
    <property type="protein sequence ID" value="EGO62877.1"/>
    <property type="molecule type" value="Genomic_DNA"/>
</dbReference>
<dbReference type="AlphaFoldDB" id="F7NM76"/>
<evidence type="ECO:0000313" key="1">
    <source>
        <dbReference type="EMBL" id="EGO62877.1"/>
    </source>
</evidence>
<comment type="caution">
    <text evidence="1">The sequence shown here is derived from an EMBL/GenBank/DDBJ whole genome shotgun (WGS) entry which is preliminary data.</text>
</comment>
<sequence>MLAIVSLGLYALLVYLPFNIMSVQQRPEQRAQPVYDYYVVTEEKTGVVLMYVPLVLSIGDDVIGEDNCRYRVVRITGNQAYARFLEKLGLHDVAPHP</sequence>
<dbReference type="eggNOG" id="ENOG5032YYM">
    <property type="taxonomic scope" value="Bacteria"/>
</dbReference>
<dbReference type="RefSeq" id="WP_004097472.1">
    <property type="nucleotide sequence ID" value="NZ_AFGF01000162.1"/>
</dbReference>
<evidence type="ECO:0000313" key="2">
    <source>
        <dbReference type="Proteomes" id="UP000003240"/>
    </source>
</evidence>
<name>F7NM76_9FIRM</name>
<organism evidence="1 2">
    <name type="scientific">Acetonema longum DSM 6540</name>
    <dbReference type="NCBI Taxonomy" id="1009370"/>
    <lineage>
        <taxon>Bacteria</taxon>
        <taxon>Bacillati</taxon>
        <taxon>Bacillota</taxon>
        <taxon>Negativicutes</taxon>
        <taxon>Acetonemataceae</taxon>
        <taxon>Acetonema</taxon>
    </lineage>
</organism>
<keyword evidence="2" id="KW-1185">Reference proteome</keyword>
<reference evidence="1 2" key="1">
    <citation type="journal article" date="2011" name="EMBO J.">
        <title>Structural diversity of bacterial flagellar motors.</title>
        <authorList>
            <person name="Chen S."/>
            <person name="Beeby M."/>
            <person name="Murphy G.E."/>
            <person name="Leadbetter J.R."/>
            <person name="Hendrixson D.R."/>
            <person name="Briegel A."/>
            <person name="Li Z."/>
            <person name="Shi J."/>
            <person name="Tocheva E.I."/>
            <person name="Muller A."/>
            <person name="Dobro M.J."/>
            <person name="Jensen G.J."/>
        </authorList>
    </citation>
    <scope>NUCLEOTIDE SEQUENCE [LARGE SCALE GENOMIC DNA]</scope>
    <source>
        <strain evidence="1 2">DSM 6540</strain>
    </source>
</reference>
<proteinExistence type="predicted"/>
<protein>
    <submittedName>
        <fullName evidence="1">Uncharacterized protein</fullName>
    </submittedName>
</protein>
<gene>
    <name evidence="1" type="ORF">ALO_16017</name>
</gene>
<accession>F7NM76</accession>
<dbReference type="Proteomes" id="UP000003240">
    <property type="component" value="Unassembled WGS sequence"/>
</dbReference>